<evidence type="ECO:0000313" key="2">
    <source>
        <dbReference type="EMBL" id="KAF7016190.1"/>
    </source>
</evidence>
<reference evidence="2" key="2">
    <citation type="submission" date="2020-03" db="EMBL/GenBank/DDBJ databases">
        <title>The second near-complete assembly of the hexaploid bread wheat (Triticum aestivum) genome.</title>
        <authorList>
            <person name="Zimin A.V."/>
            <person name="Puiu D."/>
            <person name="Shumante A."/>
            <person name="Alonge M."/>
            <person name="Salzberg S.L."/>
        </authorList>
    </citation>
    <scope>NUCLEOTIDE SEQUENCE</scope>
    <source>
        <tissue evidence="2">Leaf</tissue>
    </source>
</reference>
<dbReference type="OrthoDB" id="10302305at2759"/>
<evidence type="ECO:0000256" key="1">
    <source>
        <dbReference type="SAM" id="MobiDB-lite"/>
    </source>
</evidence>
<dbReference type="AlphaFoldDB" id="A0A9R1JG27"/>
<reference evidence="2" key="1">
    <citation type="journal article" date="2017" name="Gigascience">
        <title>The first near-complete assembly of the hexaploid bread wheat genome, Triticum aestivum.</title>
        <authorList>
            <person name="Zimin A.V."/>
            <person name="Puiu D."/>
            <person name="Hall R."/>
            <person name="Kingan S."/>
            <person name="Clavijo B.J."/>
            <person name="Salzberg S.L."/>
        </authorList>
    </citation>
    <scope>NUCLEOTIDE SEQUENCE</scope>
    <source>
        <tissue evidence="2">Leaf</tissue>
    </source>
</reference>
<organism evidence="2">
    <name type="scientific">Triticum aestivum</name>
    <name type="common">Wheat</name>
    <dbReference type="NCBI Taxonomy" id="4565"/>
    <lineage>
        <taxon>Eukaryota</taxon>
        <taxon>Viridiplantae</taxon>
        <taxon>Streptophyta</taxon>
        <taxon>Embryophyta</taxon>
        <taxon>Tracheophyta</taxon>
        <taxon>Spermatophyta</taxon>
        <taxon>Magnoliopsida</taxon>
        <taxon>Liliopsida</taxon>
        <taxon>Poales</taxon>
        <taxon>Poaceae</taxon>
        <taxon>BOP clade</taxon>
        <taxon>Pooideae</taxon>
        <taxon>Triticodae</taxon>
        <taxon>Triticeae</taxon>
        <taxon>Triticinae</taxon>
        <taxon>Triticum</taxon>
    </lineage>
</organism>
<sequence length="142" mass="14573">MMLETPRAHVIPSSPIALGADSGYVLNEGAGPTPASGRRGSSGSGRQPKKIAGRKPAAKETTSKKVVSSAGLCGELGAELVAVGTATKAKRSRATLVEPRAPSARAKAKLGDMSSMESAKLRLAEKNPTPQMCTPLGKHRDA</sequence>
<protein>
    <submittedName>
        <fullName evidence="2">Uncharacterized protein</fullName>
    </submittedName>
</protein>
<dbReference type="Proteomes" id="UP000815260">
    <property type="component" value="Chromosome 2D"/>
</dbReference>
<comment type="caution">
    <text evidence="2">The sequence shown here is derived from an EMBL/GenBank/DDBJ whole genome shotgun (WGS) entry which is preliminary data.</text>
</comment>
<feature type="non-terminal residue" evidence="2">
    <location>
        <position position="142"/>
    </location>
</feature>
<gene>
    <name evidence="2" type="ORF">CFC21_029860</name>
</gene>
<feature type="compositionally biased region" description="Low complexity" evidence="1">
    <location>
        <begin position="36"/>
        <end position="46"/>
    </location>
</feature>
<dbReference type="EMBL" id="CM022216">
    <property type="protein sequence ID" value="KAF7016190.1"/>
    <property type="molecule type" value="Genomic_DNA"/>
</dbReference>
<proteinExistence type="predicted"/>
<accession>A0A9R1JG27</accession>
<feature type="region of interest" description="Disordered" evidence="1">
    <location>
        <begin position="87"/>
        <end position="142"/>
    </location>
</feature>
<feature type="region of interest" description="Disordered" evidence="1">
    <location>
        <begin position="1"/>
        <end position="66"/>
    </location>
</feature>
<name>A0A9R1JG27_WHEAT</name>